<protein>
    <recommendedName>
        <fullName evidence="2">DUF5641 domain-containing protein</fullName>
    </recommendedName>
</protein>
<evidence type="ECO:0000259" key="2">
    <source>
        <dbReference type="Pfam" id="PF18701"/>
    </source>
</evidence>
<sequence length="354" mass="39417">MGGLWEANIKCVKNHLKRVIGNANLTFEELYTVLTSIEAILNSRPLCPLSNDPNDLSYLTPGHFLVGGPLNAPAEFDLTDVNIHRLSRWQHVERIRQHFWKRWSNEYLTTLQQRTRWITSKDKVPHVGSLVLIKETNAPPLQWKLGRITQLHPGPDKVVRVVSVKCNSKYNVVSDLLRALQQTCRVSLFDNVRNMSLSPSGNESTEVQDSECSPYIDVRTEIVTTSGNTIKYTISSDEEDPYGDAEFSADEYILETSSGSSSSSDKTSSCGTATGVKTLSVRSCDEIQMAAKRPRRNVPVTKGLAANRPRRNGCGETSHPPQDEFPSMNNRVDAQKADQTGSRSLDAQEGELSL</sequence>
<keyword evidence="4" id="KW-1185">Reference proteome</keyword>
<dbReference type="Pfam" id="PF18701">
    <property type="entry name" value="DUF5641"/>
    <property type="match status" value="1"/>
</dbReference>
<dbReference type="EMBL" id="JABDTM020023866">
    <property type="protein sequence ID" value="KAH0814833.1"/>
    <property type="molecule type" value="Genomic_DNA"/>
</dbReference>
<dbReference type="PANTHER" id="PTHR47331:SF2">
    <property type="match status" value="1"/>
</dbReference>
<dbReference type="Proteomes" id="UP000719412">
    <property type="component" value="Unassembled WGS sequence"/>
</dbReference>
<feature type="domain" description="DUF5641" evidence="2">
    <location>
        <begin position="87"/>
        <end position="170"/>
    </location>
</feature>
<dbReference type="Gene3D" id="3.30.420.10">
    <property type="entry name" value="Ribonuclease H-like superfamily/Ribonuclease H"/>
    <property type="match status" value="1"/>
</dbReference>
<comment type="caution">
    <text evidence="3">The sequence shown here is derived from an EMBL/GenBank/DDBJ whole genome shotgun (WGS) entry which is preliminary data.</text>
</comment>
<feature type="compositionally biased region" description="Polar residues" evidence="1">
    <location>
        <begin position="327"/>
        <end position="345"/>
    </location>
</feature>
<dbReference type="InterPro" id="IPR040676">
    <property type="entry name" value="DUF5641"/>
</dbReference>
<gene>
    <name evidence="3" type="ORF">GEV33_007959</name>
</gene>
<reference evidence="3" key="1">
    <citation type="journal article" date="2020" name="J Insects Food Feed">
        <title>The yellow mealworm (Tenebrio molitor) genome: a resource for the emerging insects as food and feed industry.</title>
        <authorList>
            <person name="Eriksson T."/>
            <person name="Andere A."/>
            <person name="Kelstrup H."/>
            <person name="Emery V."/>
            <person name="Picard C."/>
        </authorList>
    </citation>
    <scope>NUCLEOTIDE SEQUENCE</scope>
    <source>
        <strain evidence="3">Stoneville</strain>
        <tissue evidence="3">Whole head</tissue>
    </source>
</reference>
<organism evidence="3 4">
    <name type="scientific">Tenebrio molitor</name>
    <name type="common">Yellow mealworm beetle</name>
    <dbReference type="NCBI Taxonomy" id="7067"/>
    <lineage>
        <taxon>Eukaryota</taxon>
        <taxon>Metazoa</taxon>
        <taxon>Ecdysozoa</taxon>
        <taxon>Arthropoda</taxon>
        <taxon>Hexapoda</taxon>
        <taxon>Insecta</taxon>
        <taxon>Pterygota</taxon>
        <taxon>Neoptera</taxon>
        <taxon>Endopterygota</taxon>
        <taxon>Coleoptera</taxon>
        <taxon>Polyphaga</taxon>
        <taxon>Cucujiformia</taxon>
        <taxon>Tenebrionidae</taxon>
        <taxon>Tenebrio</taxon>
    </lineage>
</organism>
<dbReference type="InterPro" id="IPR036397">
    <property type="entry name" value="RNaseH_sf"/>
</dbReference>
<accession>A0A8J6HJP1</accession>
<evidence type="ECO:0000313" key="3">
    <source>
        <dbReference type="EMBL" id="KAH0814833.1"/>
    </source>
</evidence>
<name>A0A8J6HJP1_TENMO</name>
<reference evidence="3" key="2">
    <citation type="submission" date="2021-08" db="EMBL/GenBank/DDBJ databases">
        <authorList>
            <person name="Eriksson T."/>
        </authorList>
    </citation>
    <scope>NUCLEOTIDE SEQUENCE</scope>
    <source>
        <strain evidence="3">Stoneville</strain>
        <tissue evidence="3">Whole head</tissue>
    </source>
</reference>
<dbReference type="GO" id="GO:0003676">
    <property type="term" value="F:nucleic acid binding"/>
    <property type="evidence" value="ECO:0007669"/>
    <property type="project" value="InterPro"/>
</dbReference>
<evidence type="ECO:0000313" key="4">
    <source>
        <dbReference type="Proteomes" id="UP000719412"/>
    </source>
</evidence>
<evidence type="ECO:0000256" key="1">
    <source>
        <dbReference type="SAM" id="MobiDB-lite"/>
    </source>
</evidence>
<proteinExistence type="predicted"/>
<dbReference type="AlphaFoldDB" id="A0A8J6HJP1"/>
<feature type="region of interest" description="Disordered" evidence="1">
    <location>
        <begin position="287"/>
        <end position="354"/>
    </location>
</feature>
<dbReference type="PANTHER" id="PTHR47331">
    <property type="entry name" value="PHD-TYPE DOMAIN-CONTAINING PROTEIN"/>
    <property type="match status" value="1"/>
</dbReference>